<dbReference type="SMART" id="SM00358">
    <property type="entry name" value="DSRM"/>
    <property type="match status" value="1"/>
</dbReference>
<evidence type="ECO:0000313" key="9">
    <source>
        <dbReference type="EMBL" id="PFH49255.1"/>
    </source>
</evidence>
<dbReference type="PROSITE" id="PS50137">
    <property type="entry name" value="DS_RBD"/>
    <property type="match status" value="1"/>
</dbReference>
<keyword evidence="3" id="KW-0378">Hydrolase</keyword>
<dbReference type="Gene3D" id="1.10.1520.10">
    <property type="entry name" value="Ribonuclease III domain"/>
    <property type="match status" value="1"/>
</dbReference>
<dbReference type="EMBL" id="KZ302035">
    <property type="protein sequence ID" value="PFH49255.1"/>
    <property type="molecule type" value="Genomic_DNA"/>
</dbReference>
<dbReference type="InterPro" id="IPR000999">
    <property type="entry name" value="RNase_III_dom"/>
</dbReference>
<evidence type="ECO:0000313" key="10">
    <source>
        <dbReference type="Proteomes" id="UP000242287"/>
    </source>
</evidence>
<evidence type="ECO:0000259" key="8">
    <source>
        <dbReference type="PROSITE" id="PS50142"/>
    </source>
</evidence>
<dbReference type="Gene3D" id="3.30.160.20">
    <property type="match status" value="1"/>
</dbReference>
<organism evidence="9 10">
    <name type="scientific">Amanita thiersii Skay4041</name>
    <dbReference type="NCBI Taxonomy" id="703135"/>
    <lineage>
        <taxon>Eukaryota</taxon>
        <taxon>Fungi</taxon>
        <taxon>Dikarya</taxon>
        <taxon>Basidiomycota</taxon>
        <taxon>Agaricomycotina</taxon>
        <taxon>Agaricomycetes</taxon>
        <taxon>Agaricomycetidae</taxon>
        <taxon>Agaricales</taxon>
        <taxon>Pluteineae</taxon>
        <taxon>Amanitaceae</taxon>
        <taxon>Amanita</taxon>
    </lineage>
</organism>
<dbReference type="PANTHER" id="PTHR11207">
    <property type="entry name" value="RIBONUCLEASE III"/>
    <property type="match status" value="1"/>
</dbReference>
<proteinExistence type="predicted"/>
<keyword evidence="2" id="KW-0255">Endonuclease</keyword>
<feature type="region of interest" description="Disordered" evidence="6">
    <location>
        <begin position="191"/>
        <end position="216"/>
    </location>
</feature>
<evidence type="ECO:0000256" key="4">
    <source>
        <dbReference type="ARBA" id="ARBA00022884"/>
    </source>
</evidence>
<dbReference type="AlphaFoldDB" id="A0A2A9NE09"/>
<feature type="compositionally biased region" description="Basic and acidic residues" evidence="6">
    <location>
        <begin position="293"/>
        <end position="304"/>
    </location>
</feature>
<gene>
    <name evidence="9" type="ORF">AMATHDRAFT_76285</name>
</gene>
<evidence type="ECO:0000256" key="5">
    <source>
        <dbReference type="PROSITE-ProRule" id="PRU00266"/>
    </source>
</evidence>
<dbReference type="Pfam" id="PF00636">
    <property type="entry name" value="Ribonuclease_3"/>
    <property type="match status" value="1"/>
</dbReference>
<feature type="domain" description="DRBM" evidence="7">
    <location>
        <begin position="223"/>
        <end position="299"/>
    </location>
</feature>
<reference evidence="9 10" key="1">
    <citation type="submission" date="2014-02" db="EMBL/GenBank/DDBJ databases">
        <title>Transposable element dynamics among asymbiotic and ectomycorrhizal Amanita fungi.</title>
        <authorList>
            <consortium name="DOE Joint Genome Institute"/>
            <person name="Hess J."/>
            <person name="Skrede I."/>
            <person name="Wolfe B."/>
            <person name="LaButti K."/>
            <person name="Ohm R.A."/>
            <person name="Grigoriev I.V."/>
            <person name="Pringle A."/>
        </authorList>
    </citation>
    <scope>NUCLEOTIDE SEQUENCE [LARGE SCALE GENOMIC DNA]</scope>
    <source>
        <strain evidence="9 10">SKay4041</strain>
    </source>
</reference>
<sequence length="304" mass="33618">MAASANIPLPPLPKIHSLKILRRIFTHRGLPQSGRLTNSFETSPDDPCPNNERLEHIGDSVLGLVVTLLLYEMYPHLRVGPSSKIRSMMVGNITLAEISRKYKLPSFMQFHSAHATTLRASVNTQGELYNFLIWAYNEPPVYVADIFESFVGGLYLDQGLGAVKVWLIPLFRPYAIEAYALVREQYVIPSDSPPAPPASHTTSKPSPFTPPSTPSSLTPGPNGIVNYLYQFNQHLTKLNREAMWTYSEEQVGDGDQNKLMPVWCAMVMVDGKLYGTGKGNTKKAARNAAAKQGLEKLEKSGSNS</sequence>
<dbReference type="PROSITE" id="PS50142">
    <property type="entry name" value="RNASE_3_2"/>
    <property type="match status" value="1"/>
</dbReference>
<keyword evidence="10" id="KW-1185">Reference proteome</keyword>
<dbReference type="GO" id="GO:0006364">
    <property type="term" value="P:rRNA processing"/>
    <property type="evidence" value="ECO:0007669"/>
    <property type="project" value="TreeGrafter"/>
</dbReference>
<evidence type="ECO:0000256" key="1">
    <source>
        <dbReference type="ARBA" id="ARBA00022722"/>
    </source>
</evidence>
<dbReference type="InterPro" id="IPR014720">
    <property type="entry name" value="dsRBD_dom"/>
</dbReference>
<dbReference type="SUPFAM" id="SSF54768">
    <property type="entry name" value="dsRNA-binding domain-like"/>
    <property type="match status" value="1"/>
</dbReference>
<feature type="region of interest" description="Disordered" evidence="6">
    <location>
        <begin position="277"/>
        <end position="304"/>
    </location>
</feature>
<dbReference type="Pfam" id="PF00035">
    <property type="entry name" value="dsrm"/>
    <property type="match status" value="1"/>
</dbReference>
<protein>
    <recommendedName>
        <fullName evidence="11">RNase III domain-containing protein</fullName>
    </recommendedName>
</protein>
<dbReference type="STRING" id="703135.A0A2A9NE09"/>
<accession>A0A2A9NE09</accession>
<dbReference type="GO" id="GO:0034475">
    <property type="term" value="P:U4 snRNA 3'-end processing"/>
    <property type="evidence" value="ECO:0007669"/>
    <property type="project" value="TreeGrafter"/>
</dbReference>
<name>A0A2A9NE09_9AGAR</name>
<dbReference type="SUPFAM" id="SSF69065">
    <property type="entry name" value="RNase III domain-like"/>
    <property type="match status" value="1"/>
</dbReference>
<dbReference type="InterPro" id="IPR036389">
    <property type="entry name" value="RNase_III_sf"/>
</dbReference>
<evidence type="ECO:0000256" key="6">
    <source>
        <dbReference type="SAM" id="MobiDB-lite"/>
    </source>
</evidence>
<evidence type="ECO:0000259" key="7">
    <source>
        <dbReference type="PROSITE" id="PS50137"/>
    </source>
</evidence>
<dbReference type="GO" id="GO:0004525">
    <property type="term" value="F:ribonuclease III activity"/>
    <property type="evidence" value="ECO:0007669"/>
    <property type="project" value="InterPro"/>
</dbReference>
<keyword evidence="1" id="KW-0540">Nuclease</keyword>
<dbReference type="Proteomes" id="UP000242287">
    <property type="component" value="Unassembled WGS sequence"/>
</dbReference>
<evidence type="ECO:0000256" key="3">
    <source>
        <dbReference type="ARBA" id="ARBA00022801"/>
    </source>
</evidence>
<feature type="domain" description="RNase III" evidence="8">
    <location>
        <begin position="36"/>
        <end position="159"/>
    </location>
</feature>
<dbReference type="SMART" id="SM00535">
    <property type="entry name" value="RIBOc"/>
    <property type="match status" value="1"/>
</dbReference>
<dbReference type="OrthoDB" id="2392202at2759"/>
<evidence type="ECO:0008006" key="11">
    <source>
        <dbReference type="Google" id="ProtNLM"/>
    </source>
</evidence>
<keyword evidence="4 5" id="KW-0694">RNA-binding</keyword>
<dbReference type="GO" id="GO:0006369">
    <property type="term" value="P:termination of RNA polymerase II transcription"/>
    <property type="evidence" value="ECO:0007669"/>
    <property type="project" value="TreeGrafter"/>
</dbReference>
<dbReference type="GO" id="GO:0005654">
    <property type="term" value="C:nucleoplasm"/>
    <property type="evidence" value="ECO:0007669"/>
    <property type="project" value="TreeGrafter"/>
</dbReference>
<dbReference type="PANTHER" id="PTHR11207:SF0">
    <property type="entry name" value="RIBONUCLEASE 3"/>
    <property type="match status" value="1"/>
</dbReference>
<evidence type="ECO:0000256" key="2">
    <source>
        <dbReference type="ARBA" id="ARBA00022759"/>
    </source>
</evidence>
<dbReference type="GO" id="GO:0003723">
    <property type="term" value="F:RNA binding"/>
    <property type="evidence" value="ECO:0007669"/>
    <property type="project" value="UniProtKB-UniRule"/>
</dbReference>
<dbReference type="CDD" id="cd00593">
    <property type="entry name" value="RIBOc"/>
    <property type="match status" value="1"/>
</dbReference>